<gene>
    <name evidence="2" type="ORF">THAOC_18666</name>
</gene>
<dbReference type="AlphaFoldDB" id="K0SRF6"/>
<dbReference type="OrthoDB" id="420989at2759"/>
<evidence type="ECO:0000256" key="1">
    <source>
        <dbReference type="SAM" id="MobiDB-lite"/>
    </source>
</evidence>
<organism evidence="2 3">
    <name type="scientific">Thalassiosira oceanica</name>
    <name type="common">Marine diatom</name>
    <dbReference type="NCBI Taxonomy" id="159749"/>
    <lineage>
        <taxon>Eukaryota</taxon>
        <taxon>Sar</taxon>
        <taxon>Stramenopiles</taxon>
        <taxon>Ochrophyta</taxon>
        <taxon>Bacillariophyta</taxon>
        <taxon>Coscinodiscophyceae</taxon>
        <taxon>Thalassiosirophycidae</taxon>
        <taxon>Thalassiosirales</taxon>
        <taxon>Thalassiosiraceae</taxon>
        <taxon>Thalassiosira</taxon>
    </lineage>
</organism>
<accession>K0SRF6</accession>
<proteinExistence type="predicted"/>
<keyword evidence="3" id="KW-1185">Reference proteome</keyword>
<feature type="region of interest" description="Disordered" evidence="1">
    <location>
        <begin position="1"/>
        <end position="67"/>
    </location>
</feature>
<feature type="compositionally biased region" description="Polar residues" evidence="1">
    <location>
        <begin position="20"/>
        <end position="38"/>
    </location>
</feature>
<evidence type="ECO:0000313" key="2">
    <source>
        <dbReference type="EMBL" id="EJK60917.1"/>
    </source>
</evidence>
<evidence type="ECO:0000313" key="3">
    <source>
        <dbReference type="Proteomes" id="UP000266841"/>
    </source>
</evidence>
<name>K0SRF6_THAOC</name>
<dbReference type="Proteomes" id="UP000266841">
    <property type="component" value="Unassembled WGS sequence"/>
</dbReference>
<comment type="caution">
    <text evidence="2">The sequence shown here is derived from an EMBL/GenBank/DDBJ whole genome shotgun (WGS) entry which is preliminary data.</text>
</comment>
<feature type="compositionally biased region" description="Basic residues" evidence="1">
    <location>
        <begin position="1"/>
        <end position="14"/>
    </location>
</feature>
<feature type="region of interest" description="Disordered" evidence="1">
    <location>
        <begin position="682"/>
        <end position="702"/>
    </location>
</feature>
<protein>
    <submittedName>
        <fullName evidence="2">Uncharacterized protein</fullName>
    </submittedName>
</protein>
<reference evidence="2 3" key="1">
    <citation type="journal article" date="2012" name="Genome Biol.">
        <title>Genome and low-iron response of an oceanic diatom adapted to chronic iron limitation.</title>
        <authorList>
            <person name="Lommer M."/>
            <person name="Specht M."/>
            <person name="Roy A.S."/>
            <person name="Kraemer L."/>
            <person name="Andreson R."/>
            <person name="Gutowska M.A."/>
            <person name="Wolf J."/>
            <person name="Bergner S.V."/>
            <person name="Schilhabel M.B."/>
            <person name="Klostermeier U.C."/>
            <person name="Beiko R.G."/>
            <person name="Rosenstiel P."/>
            <person name="Hippler M."/>
            <person name="Laroche J."/>
        </authorList>
    </citation>
    <scope>NUCLEOTIDE SEQUENCE [LARGE SCALE GENOMIC DNA]</scope>
    <source>
        <strain evidence="2 3">CCMP1005</strain>
    </source>
</reference>
<feature type="compositionally biased region" description="Polar residues" evidence="1">
    <location>
        <begin position="692"/>
        <end position="702"/>
    </location>
</feature>
<sequence>MLLRYRRSSRRRRRDLSCRKTVSISEPLSAQQRPSRSPATLWLWPATPRRPQHTPGGEGETKRPEDHAPIGLRGILSGIFNVQSSPGMTNFDGRANWPILPACDRRRTQIHPATTLSQVDNIGDYKTFLRERGVEDWDARTRGALAQPDGERQVIRQNIIHLAEFDDEETDFPDVTAGEDERLVHYAISMPHSKTQPALPVPGLNGADGGQQHSNAEIGELNSIEPNSTTAIGETPYSMRHYSSTTSFVPRRRGDDNRKGNALGALDAVDAELSLLEIFPSHGKSSESIFTPSCILGGASALNNSLDTHPTQKSKEGKAYRNRIGTALRIFEERKPSGGQTPYARTFGKTPDISNSVWVWYDWIYYCDNESCPMPREVLDRVLGSAKNQGNEMAHSTSYSIAFNIETVRSDDLHAHAIDESILSRADTNGLDGLHFRLTVDREADAIRREQLALLKQSKFRLATRGRKVKILRSDGSHEWTHLADLKVTNPLMSSHMPSPEDGLGVEPQPDMQSSLAIPSPKTPDLEASSYAGSVPRISHIFGYRRKHFNADMVFDPVGWVVPATDFQKEDWAYSIYGCDGFCDKLPVDIPKPLGKQSADESDHEGYRVTRRFPIGFELHDSAINSVLETPNILLYVDKEVWRTDYINPQQRGRSIYQSTPVKRETLEIRIETSCLRGTETHMRGDLAGPQMKQSAGAASTSLGSILRAPKRYA</sequence>
<dbReference type="EMBL" id="AGNL01020582">
    <property type="protein sequence ID" value="EJK60917.1"/>
    <property type="molecule type" value="Genomic_DNA"/>
</dbReference>
<feature type="region of interest" description="Disordered" evidence="1">
    <location>
        <begin position="494"/>
        <end position="523"/>
    </location>
</feature>